<dbReference type="AlphaFoldDB" id="A0A2L2X7Q3"/>
<evidence type="ECO:0000313" key="2">
    <source>
        <dbReference type="Proteomes" id="UP000239549"/>
    </source>
</evidence>
<keyword evidence="2" id="KW-1185">Reference proteome</keyword>
<organism evidence="1 2">
    <name type="scientific">Desulfocucumis palustris</name>
    <dbReference type="NCBI Taxonomy" id="1898651"/>
    <lineage>
        <taxon>Bacteria</taxon>
        <taxon>Bacillati</taxon>
        <taxon>Bacillota</taxon>
        <taxon>Clostridia</taxon>
        <taxon>Eubacteriales</taxon>
        <taxon>Desulfocucumaceae</taxon>
        <taxon>Desulfocucumis</taxon>
    </lineage>
</organism>
<evidence type="ECO:0000313" key="1">
    <source>
        <dbReference type="EMBL" id="GBF32118.1"/>
    </source>
</evidence>
<proteinExistence type="predicted"/>
<dbReference type="EMBL" id="BFAV01000018">
    <property type="protein sequence ID" value="GBF32118.1"/>
    <property type="molecule type" value="Genomic_DNA"/>
</dbReference>
<protein>
    <submittedName>
        <fullName evidence="1">Uncharacterized protein</fullName>
    </submittedName>
</protein>
<comment type="caution">
    <text evidence="1">The sequence shown here is derived from an EMBL/GenBank/DDBJ whole genome shotgun (WGS) entry which is preliminary data.</text>
</comment>
<dbReference type="Proteomes" id="UP000239549">
    <property type="component" value="Unassembled WGS sequence"/>
</dbReference>
<gene>
    <name evidence="1" type="ORF">DCCM_0309</name>
</gene>
<accession>A0A2L2X7Q3</accession>
<reference evidence="2" key="1">
    <citation type="submission" date="2018-02" db="EMBL/GenBank/DDBJ databases">
        <title>Genome sequence of Desulfocucumis palustris strain NAW-5.</title>
        <authorList>
            <person name="Watanabe M."/>
            <person name="Kojima H."/>
            <person name="Fukui M."/>
        </authorList>
    </citation>
    <scope>NUCLEOTIDE SEQUENCE [LARGE SCALE GENOMIC DNA]</scope>
    <source>
        <strain evidence="2">NAW-5</strain>
    </source>
</reference>
<name>A0A2L2X7Q3_9FIRM</name>
<dbReference type="RefSeq" id="WP_165791980.1">
    <property type="nucleotide sequence ID" value="NZ_BFAV01000018.1"/>
</dbReference>
<sequence length="68" mass="7695">MWQQLKETSFWAGRFASKLGMKKTWGISCLIDADRLNTADFEFPERAKHICAAIFLAATGKEGLNMLE</sequence>